<organism evidence="2 5">
    <name type="scientific">Oryza sativa subsp. japonica</name>
    <name type="common">Rice</name>
    <dbReference type="NCBI Taxonomy" id="39947"/>
    <lineage>
        <taxon>Eukaryota</taxon>
        <taxon>Viridiplantae</taxon>
        <taxon>Streptophyta</taxon>
        <taxon>Embryophyta</taxon>
        <taxon>Tracheophyta</taxon>
        <taxon>Spermatophyta</taxon>
        <taxon>Magnoliopsida</taxon>
        <taxon>Liliopsida</taxon>
        <taxon>Poales</taxon>
        <taxon>Poaceae</taxon>
        <taxon>BOP clade</taxon>
        <taxon>Oryzoideae</taxon>
        <taxon>Oryzeae</taxon>
        <taxon>Oryzinae</taxon>
        <taxon>Oryza</taxon>
        <taxon>Oryza sativa</taxon>
    </lineage>
</organism>
<feature type="region of interest" description="Disordered" evidence="1">
    <location>
        <begin position="124"/>
        <end position="174"/>
    </location>
</feature>
<evidence type="ECO:0000313" key="3">
    <source>
        <dbReference type="EMBL" id="BAD05791.1"/>
    </source>
</evidence>
<evidence type="ECO:0000256" key="1">
    <source>
        <dbReference type="SAM" id="MobiDB-lite"/>
    </source>
</evidence>
<reference evidence="5" key="3">
    <citation type="journal article" date="2005" name="Nature">
        <title>The map-based sequence of the rice genome.</title>
        <authorList>
            <consortium name="International rice genome sequencing project (IRGSP)"/>
            <person name="Matsumoto T."/>
            <person name="Wu J."/>
            <person name="Kanamori H."/>
            <person name="Katayose Y."/>
            <person name="Fujisawa M."/>
            <person name="Namiki N."/>
            <person name="Mizuno H."/>
            <person name="Yamamoto K."/>
            <person name="Antonio B.A."/>
            <person name="Baba T."/>
            <person name="Sakata K."/>
            <person name="Nagamura Y."/>
            <person name="Aoki H."/>
            <person name="Arikawa K."/>
            <person name="Arita K."/>
            <person name="Bito T."/>
            <person name="Chiden Y."/>
            <person name="Fujitsuka N."/>
            <person name="Fukunaka R."/>
            <person name="Hamada M."/>
            <person name="Harada C."/>
            <person name="Hayashi A."/>
            <person name="Hijishita S."/>
            <person name="Honda M."/>
            <person name="Hosokawa S."/>
            <person name="Ichikawa Y."/>
            <person name="Idonuma A."/>
            <person name="Iijima M."/>
            <person name="Ikeda M."/>
            <person name="Ikeno M."/>
            <person name="Ito K."/>
            <person name="Ito S."/>
            <person name="Ito T."/>
            <person name="Ito Y."/>
            <person name="Ito Y."/>
            <person name="Iwabuchi A."/>
            <person name="Kamiya K."/>
            <person name="Karasawa W."/>
            <person name="Kurita K."/>
            <person name="Katagiri S."/>
            <person name="Kikuta A."/>
            <person name="Kobayashi H."/>
            <person name="Kobayashi N."/>
            <person name="Machita K."/>
            <person name="Maehara T."/>
            <person name="Masukawa M."/>
            <person name="Mizubayashi T."/>
            <person name="Mukai Y."/>
            <person name="Nagasaki H."/>
            <person name="Nagata Y."/>
            <person name="Naito S."/>
            <person name="Nakashima M."/>
            <person name="Nakama Y."/>
            <person name="Nakamichi Y."/>
            <person name="Nakamura M."/>
            <person name="Meguro A."/>
            <person name="Negishi M."/>
            <person name="Ohta I."/>
            <person name="Ohta T."/>
            <person name="Okamoto M."/>
            <person name="Ono N."/>
            <person name="Saji S."/>
            <person name="Sakaguchi M."/>
            <person name="Sakai K."/>
            <person name="Shibata M."/>
            <person name="Shimokawa T."/>
            <person name="Song J."/>
            <person name="Takazaki Y."/>
            <person name="Terasawa K."/>
            <person name="Tsugane M."/>
            <person name="Tsuji K."/>
            <person name="Ueda S."/>
            <person name="Waki K."/>
            <person name="Yamagata H."/>
            <person name="Yamamoto M."/>
            <person name="Yamamoto S."/>
            <person name="Yamane H."/>
            <person name="Yoshiki S."/>
            <person name="Yoshihara R."/>
            <person name="Yukawa K."/>
            <person name="Zhong H."/>
            <person name="Yano M."/>
            <person name="Yuan Q."/>
            <person name="Ouyang S."/>
            <person name="Liu J."/>
            <person name="Jones K.M."/>
            <person name="Gansberger K."/>
            <person name="Moffat K."/>
            <person name="Hill J."/>
            <person name="Bera J."/>
            <person name="Fadrosh D."/>
            <person name="Jin S."/>
            <person name="Johri S."/>
            <person name="Kim M."/>
            <person name="Overton L."/>
            <person name="Reardon M."/>
            <person name="Tsitrin T."/>
            <person name="Vuong H."/>
            <person name="Weaver B."/>
            <person name="Ciecko A."/>
            <person name="Tallon L."/>
            <person name="Jackson J."/>
            <person name="Pai G."/>
            <person name="Aken S.V."/>
            <person name="Utterback T."/>
            <person name="Reidmuller S."/>
            <person name="Feldblyum T."/>
            <person name="Hsiao J."/>
            <person name="Zismann V."/>
            <person name="Iobst S."/>
            <person name="de Vazeille A.R."/>
            <person name="Buell C.R."/>
            <person name="Ying K."/>
            <person name="Li Y."/>
            <person name="Lu T."/>
            <person name="Huang Y."/>
            <person name="Zhao Q."/>
            <person name="Feng Q."/>
            <person name="Zhang L."/>
            <person name="Zhu J."/>
            <person name="Weng Q."/>
            <person name="Mu J."/>
            <person name="Lu Y."/>
            <person name="Fan D."/>
            <person name="Liu Y."/>
            <person name="Guan J."/>
            <person name="Zhang Y."/>
            <person name="Yu S."/>
            <person name="Liu X."/>
            <person name="Zhang Y."/>
            <person name="Hong G."/>
            <person name="Han B."/>
            <person name="Choisne N."/>
            <person name="Demange N."/>
            <person name="Orjeda G."/>
            <person name="Samain S."/>
            <person name="Cattolico L."/>
            <person name="Pelletier E."/>
            <person name="Couloux A."/>
            <person name="Segurens B."/>
            <person name="Wincker P."/>
            <person name="D'Hont A."/>
            <person name="Scarpelli C."/>
            <person name="Weissenbach J."/>
            <person name="Salanoubat M."/>
            <person name="Quetier F."/>
            <person name="Yu Y."/>
            <person name="Kim H.R."/>
            <person name="Rambo T."/>
            <person name="Currie J."/>
            <person name="Collura K."/>
            <person name="Luo M."/>
            <person name="Yang T."/>
            <person name="Ammiraju J.S.S."/>
            <person name="Engler F."/>
            <person name="Soderlund C."/>
            <person name="Wing R.A."/>
            <person name="Palmer L.E."/>
            <person name="de la Bastide M."/>
            <person name="Spiegel L."/>
            <person name="Nascimento L."/>
            <person name="Zutavern T."/>
            <person name="O'Shaughnessy A."/>
            <person name="Dike S."/>
            <person name="Dedhia N."/>
            <person name="Preston R."/>
            <person name="Balija V."/>
            <person name="McCombie W.R."/>
            <person name="Chow T."/>
            <person name="Chen H."/>
            <person name="Chung M."/>
            <person name="Chen C."/>
            <person name="Shaw J."/>
            <person name="Wu H."/>
            <person name="Hsiao K."/>
            <person name="Chao Y."/>
            <person name="Chu M."/>
            <person name="Cheng C."/>
            <person name="Hour A."/>
            <person name="Lee P."/>
            <person name="Lin S."/>
            <person name="Lin Y."/>
            <person name="Liou J."/>
            <person name="Liu S."/>
            <person name="Hsing Y."/>
            <person name="Raghuvanshi S."/>
            <person name="Mohanty A."/>
            <person name="Bharti A.K."/>
            <person name="Gaur A."/>
            <person name="Gupta V."/>
            <person name="Kumar D."/>
            <person name="Ravi V."/>
            <person name="Vij S."/>
            <person name="Kapur A."/>
            <person name="Khurana P."/>
            <person name="Khurana P."/>
            <person name="Khurana J.P."/>
            <person name="Tyagi A.K."/>
            <person name="Gaikwad K."/>
            <person name="Singh A."/>
            <person name="Dalal V."/>
            <person name="Srivastava S."/>
            <person name="Dixit A."/>
            <person name="Pal A.K."/>
            <person name="Ghazi I.A."/>
            <person name="Yadav M."/>
            <person name="Pandit A."/>
            <person name="Bhargava A."/>
            <person name="Sureshbabu K."/>
            <person name="Batra K."/>
            <person name="Sharma T.R."/>
            <person name="Mohapatra T."/>
            <person name="Singh N.K."/>
            <person name="Messing J."/>
            <person name="Nelson A.B."/>
            <person name="Fuks G."/>
            <person name="Kavchok S."/>
            <person name="Keizer G."/>
            <person name="Linton E."/>
            <person name="Llaca V."/>
            <person name="Song R."/>
            <person name="Tanyolac B."/>
            <person name="Young S."/>
            <person name="Ho-Il K."/>
            <person name="Hahn J.H."/>
            <person name="Sangsakoo G."/>
            <person name="Vanavichit A."/>
            <person name="de Mattos Luiz.A.T."/>
            <person name="Zimmer P.D."/>
            <person name="Malone G."/>
            <person name="Dellagostin O."/>
            <person name="de Oliveira A.C."/>
            <person name="Bevan M."/>
            <person name="Bancroft I."/>
            <person name="Minx P."/>
            <person name="Cordum H."/>
            <person name="Wilson R."/>
            <person name="Cheng Z."/>
            <person name="Jin W."/>
            <person name="Jiang J."/>
            <person name="Leong S.A."/>
            <person name="Iwama H."/>
            <person name="Gojobori T."/>
            <person name="Itoh T."/>
            <person name="Niimura Y."/>
            <person name="Fujii Y."/>
            <person name="Habara T."/>
            <person name="Sakai H."/>
            <person name="Sato Y."/>
            <person name="Wilson G."/>
            <person name="Kumar K."/>
            <person name="McCouch S."/>
            <person name="Juretic N."/>
            <person name="Hoen D."/>
            <person name="Wright S."/>
            <person name="Bruskiewich R."/>
            <person name="Bureau T."/>
            <person name="Miyao A."/>
            <person name="Hirochika H."/>
            <person name="Nishikawa T."/>
            <person name="Kadowaki K."/>
            <person name="Sugiura M."/>
            <person name="Burr B."/>
            <person name="Sasaki T."/>
        </authorList>
    </citation>
    <scope>NUCLEOTIDE SEQUENCE [LARGE SCALE GENOMIC DNA]</scope>
    <source>
        <strain evidence="5">cv. Nipponbare</strain>
    </source>
</reference>
<reference evidence="4" key="4">
    <citation type="journal article" date="2005" name="PLoS Biol.">
        <title>The genomes of Oryza sativa: a history of duplications.</title>
        <authorList>
            <person name="Yu J."/>
            <person name="Wang J."/>
            <person name="Lin W."/>
            <person name="Li S."/>
            <person name="Li H."/>
            <person name="Zhou J."/>
            <person name="Ni P."/>
            <person name="Dong W."/>
            <person name="Hu S."/>
            <person name="Zeng C."/>
            <person name="Zhang J."/>
            <person name="Zhang Y."/>
            <person name="Li R."/>
            <person name="Xu Z."/>
            <person name="Li S."/>
            <person name="Li X."/>
            <person name="Zheng H."/>
            <person name="Cong L."/>
            <person name="Lin L."/>
            <person name="Yin J."/>
            <person name="Geng J."/>
            <person name="Li G."/>
            <person name="Shi J."/>
            <person name="Liu J."/>
            <person name="Lv H."/>
            <person name="Li J."/>
            <person name="Wang J."/>
            <person name="Deng Y."/>
            <person name="Ran L."/>
            <person name="Shi X."/>
            <person name="Wang X."/>
            <person name="Wu Q."/>
            <person name="Li C."/>
            <person name="Ren X."/>
            <person name="Wang J."/>
            <person name="Wang X."/>
            <person name="Li D."/>
            <person name="Liu D."/>
            <person name="Zhang X."/>
            <person name="Ji Z."/>
            <person name="Zhao W."/>
            <person name="Sun Y."/>
            <person name="Zhang Z."/>
            <person name="Bao J."/>
            <person name="Han Y."/>
            <person name="Dong L."/>
            <person name="Ji J."/>
            <person name="Chen P."/>
            <person name="Wu S."/>
            <person name="Liu J."/>
            <person name="Xiao Y."/>
            <person name="Bu D."/>
            <person name="Tan J."/>
            <person name="Yang L."/>
            <person name="Ye C."/>
            <person name="Zhang J."/>
            <person name="Xu J."/>
            <person name="Zhou Y."/>
            <person name="Yu Y."/>
            <person name="Zhang B."/>
            <person name="Zhuang S."/>
            <person name="Wei H."/>
            <person name="Liu B."/>
            <person name="Lei M."/>
            <person name="Yu H."/>
            <person name="Li Y."/>
            <person name="Xu H."/>
            <person name="Wei S."/>
            <person name="He X."/>
            <person name="Fang L."/>
            <person name="Zhang Z."/>
            <person name="Zhang Y."/>
            <person name="Huang X."/>
            <person name="Su Z."/>
            <person name="Tong W."/>
            <person name="Li J."/>
            <person name="Tong Z."/>
            <person name="Li S."/>
            <person name="Ye J."/>
            <person name="Wang L."/>
            <person name="Fang L."/>
            <person name="Lei T."/>
            <person name="Chen C."/>
            <person name="Chen H."/>
            <person name="Xu Z."/>
            <person name="Li H."/>
            <person name="Huang H."/>
            <person name="Zhang F."/>
            <person name="Xu H."/>
            <person name="Li N."/>
            <person name="Zhao C."/>
            <person name="Li S."/>
            <person name="Dong L."/>
            <person name="Huang Y."/>
            <person name="Li L."/>
            <person name="Xi Y."/>
            <person name="Qi Q."/>
            <person name="Li W."/>
            <person name="Zhang B."/>
            <person name="Hu W."/>
            <person name="Zhang Y."/>
            <person name="Tian X."/>
            <person name="Jiao Y."/>
            <person name="Liang X."/>
            <person name="Jin J."/>
            <person name="Gao L."/>
            <person name="Zheng W."/>
            <person name="Hao B."/>
            <person name="Liu S."/>
            <person name="Wang W."/>
            <person name="Yuan L."/>
            <person name="Cao M."/>
            <person name="McDermott J."/>
            <person name="Samudrala R."/>
            <person name="Wang J."/>
            <person name="Wong G.K."/>
            <person name="Yang H."/>
        </authorList>
    </citation>
    <scope>NUCLEOTIDE SEQUENCE [LARGE SCALE GENOMIC DNA]</scope>
</reference>
<dbReference type="EMBL" id="AP005606">
    <property type="protein sequence ID" value="BAD05791.1"/>
    <property type="molecule type" value="Genomic_DNA"/>
</dbReference>
<reference evidence="3" key="2">
    <citation type="submission" date="2002-08" db="EMBL/GenBank/DDBJ databases">
        <title>Oryza sativa nipponbare(GA3) genomic DNA, chromosome 8, BAC clone:OJ1590_E05.</title>
        <authorList>
            <person name="Sasaki T."/>
            <person name="Matsumoto T."/>
            <person name="Katayose Y."/>
        </authorList>
    </citation>
    <scope>NUCLEOTIDE SEQUENCE</scope>
</reference>
<dbReference type="EMBL" id="AP005501">
    <property type="protein sequence ID" value="BAD05709.1"/>
    <property type="molecule type" value="Genomic_DNA"/>
</dbReference>
<gene>
    <name evidence="3" type="ORF">OJ1590_E05.8</name>
    <name evidence="4" type="ORF">OsJ_26201</name>
    <name evidence="2" type="ORF">P0458D06.37</name>
</gene>
<dbReference type="EMBL" id="CM000145">
    <property type="protein sequence ID" value="EEE68123.1"/>
    <property type="molecule type" value="Genomic_DNA"/>
</dbReference>
<evidence type="ECO:0000313" key="4">
    <source>
        <dbReference type="EMBL" id="EEE68123.1"/>
    </source>
</evidence>
<reference evidence="5" key="5">
    <citation type="journal article" date="2008" name="Nucleic Acids Res.">
        <title>The rice annotation project database (RAP-DB): 2008 update.</title>
        <authorList>
            <consortium name="The rice annotation project (RAP)"/>
        </authorList>
    </citation>
    <scope>GENOME REANNOTATION</scope>
    <source>
        <strain evidence="5">cv. Nipponbare</strain>
    </source>
</reference>
<feature type="compositionally biased region" description="Pro residues" evidence="1">
    <location>
        <begin position="165"/>
        <end position="174"/>
    </location>
</feature>
<sequence length="174" mass="18369">MPMPPTPPPLAASATACHRNFTATATTVAYHRHHHSSPPSVTTRPDPAGVVWIWTGLRCRRRHIRHQVSPLLLQPPPQATPQPDPARLGPDLATIAAALDSLPRPPSVGWARRGSASAILHGRVALPTPAQAAARQDEEGGGEEGGDEASPLVPPREGDAREDLPIPPSEDPCG</sequence>
<evidence type="ECO:0000313" key="2">
    <source>
        <dbReference type="EMBL" id="BAD05709.1"/>
    </source>
</evidence>
<accession>Q6YYL4</accession>
<name>Q6Z018_ORYSJ</name>
<dbReference type="Proteomes" id="UP000000763">
    <property type="component" value="Chromosome 8"/>
</dbReference>
<proteinExistence type="predicted"/>
<protein>
    <submittedName>
        <fullName evidence="2">Uncharacterized protein</fullName>
    </submittedName>
</protein>
<evidence type="ECO:0000313" key="5">
    <source>
        <dbReference type="Proteomes" id="UP000000763"/>
    </source>
</evidence>
<dbReference type="AlphaFoldDB" id="Q6Z018"/>
<accession>Q6Z018</accession>
<reference evidence="2" key="1">
    <citation type="submission" date="2002-07" db="EMBL/GenBank/DDBJ databases">
        <title>Oryza sativa nipponbare(GA3) genomic DNA, chromosome 8, PAC clone:P0458D06.</title>
        <authorList>
            <person name="Sasaki T."/>
            <person name="Matsumoto T."/>
            <person name="Katayose Y."/>
        </authorList>
    </citation>
    <scope>NUCLEOTIDE SEQUENCE</scope>
</reference>
<dbReference type="Proteomes" id="UP000007752">
    <property type="component" value="Chromosome 8"/>
</dbReference>
<reference evidence="4" key="6">
    <citation type="submission" date="2008-12" db="EMBL/GenBank/DDBJ databases">
        <title>Improved gene annotation of the rice (Oryza sativa) genomes.</title>
        <authorList>
            <person name="Wang J."/>
            <person name="Li R."/>
            <person name="Fan W."/>
            <person name="Huang Q."/>
            <person name="Zhang J."/>
            <person name="Zhou Y."/>
            <person name="Hu Y."/>
            <person name="Zi S."/>
            <person name="Li J."/>
            <person name="Ni P."/>
            <person name="Zheng H."/>
            <person name="Zhang Y."/>
            <person name="Zhao M."/>
            <person name="Hao Q."/>
            <person name="McDermott J."/>
            <person name="Samudrala R."/>
            <person name="Kristiansen K."/>
            <person name="Wong G.K.-S."/>
        </authorList>
    </citation>
    <scope>NUCLEOTIDE SEQUENCE</scope>
</reference>